<accession>A0A9N9N3I0</accession>
<gene>
    <name evidence="2" type="ORF">DIATSA_LOCUS154</name>
</gene>
<reference evidence="2" key="1">
    <citation type="submission" date="2021-12" db="EMBL/GenBank/DDBJ databases">
        <authorList>
            <person name="King R."/>
        </authorList>
    </citation>
    <scope>NUCLEOTIDE SEQUENCE</scope>
</reference>
<sequence>MTFTLQLIFAVLQGLVGLTTQSITGVTYMDNFDFEERYRNVDECNPFYWHPLHMPEHCTKMFETLIRAGVGAFGPTKIVKDKNYANDQYYESDEEDGTLPPYEKMVQLLKNDISKEPIEPEITFLPGIGPAALYHQPVSKQSADYIKAVAKAYRHISFAFGPLYNPIEVTTCETRTDKDEKNAGLSYMDPLNFRPLPKSEVDPCNPLYWYPRAIPESCYLRTTPRTQMALPPDGVVPLPIPVPVPGNIPLPPLIPPIPSIIPAIPPIVTPVAPIVPPVLQMMPPVPFGLPLAPSHPMLPVPGIPYPPPYQYPPRQAGMVPGIRGIVSEDGGINILPFSDAYSQLLESHKNKILRKRLRKLFDDYNRSPRWRKKKYRNRSSGY</sequence>
<feature type="signal peptide" evidence="1">
    <location>
        <begin position="1"/>
        <end position="17"/>
    </location>
</feature>
<evidence type="ECO:0000256" key="1">
    <source>
        <dbReference type="SAM" id="SignalP"/>
    </source>
</evidence>
<evidence type="ECO:0000313" key="3">
    <source>
        <dbReference type="Proteomes" id="UP001153714"/>
    </source>
</evidence>
<keyword evidence="1" id="KW-0732">Signal</keyword>
<keyword evidence="3" id="KW-1185">Reference proteome</keyword>
<dbReference type="AlphaFoldDB" id="A0A9N9N3I0"/>
<evidence type="ECO:0000313" key="2">
    <source>
        <dbReference type="EMBL" id="CAG9781836.1"/>
    </source>
</evidence>
<organism evidence="2 3">
    <name type="scientific">Diatraea saccharalis</name>
    <name type="common">sugarcane borer</name>
    <dbReference type="NCBI Taxonomy" id="40085"/>
    <lineage>
        <taxon>Eukaryota</taxon>
        <taxon>Metazoa</taxon>
        <taxon>Ecdysozoa</taxon>
        <taxon>Arthropoda</taxon>
        <taxon>Hexapoda</taxon>
        <taxon>Insecta</taxon>
        <taxon>Pterygota</taxon>
        <taxon>Neoptera</taxon>
        <taxon>Endopterygota</taxon>
        <taxon>Lepidoptera</taxon>
        <taxon>Glossata</taxon>
        <taxon>Ditrysia</taxon>
        <taxon>Pyraloidea</taxon>
        <taxon>Crambidae</taxon>
        <taxon>Crambinae</taxon>
        <taxon>Diatraea</taxon>
    </lineage>
</organism>
<dbReference type="OrthoDB" id="7485426at2759"/>
<reference evidence="2" key="2">
    <citation type="submission" date="2022-10" db="EMBL/GenBank/DDBJ databases">
        <authorList>
            <consortium name="ENA_rothamsted_submissions"/>
            <consortium name="culmorum"/>
            <person name="King R."/>
        </authorList>
    </citation>
    <scope>NUCLEOTIDE SEQUENCE</scope>
</reference>
<feature type="chain" id="PRO_5040325734" evidence="1">
    <location>
        <begin position="18"/>
        <end position="382"/>
    </location>
</feature>
<name>A0A9N9N3I0_9NEOP</name>
<protein>
    <submittedName>
        <fullName evidence="2">Uncharacterized protein</fullName>
    </submittedName>
</protein>
<dbReference type="EMBL" id="OU893332">
    <property type="protein sequence ID" value="CAG9781836.1"/>
    <property type="molecule type" value="Genomic_DNA"/>
</dbReference>
<proteinExistence type="predicted"/>
<dbReference type="Proteomes" id="UP001153714">
    <property type="component" value="Chromosome 1"/>
</dbReference>